<sequence>MTRTTPELTPPLQTSTPHQREDVWPLRMIWRAAVPIHSGSSVESVFEPGTLRPQGRDTTTRKIQEFPKTENRLRRDFIGIKANTEENREQIINLLKQKHLEFVLSEAYKDRPVKVLPIDIEIAEIVRNLEEKVYKIGRVSQMKNFKEKKPLPLYLIDVKKHGTVLRSLSSPLPLTFRSFTDVPPRMLQPPNKPSGFWNRVPLLYKVEPQYSLRFFVGFGSPWQDGRNCIPLCRKGAVLVRNGY</sequence>
<gene>
    <name evidence="1" type="ORF">AVEN_88604_1</name>
</gene>
<comment type="caution">
    <text evidence="1">The sequence shown here is derived from an EMBL/GenBank/DDBJ whole genome shotgun (WGS) entry which is preliminary data.</text>
</comment>
<dbReference type="AlphaFoldDB" id="A0A4Y2FNG4"/>
<dbReference type="OrthoDB" id="6593055at2759"/>
<protein>
    <recommendedName>
        <fullName evidence="3">Pre-C2HC domain-containing protein</fullName>
    </recommendedName>
</protein>
<proteinExistence type="predicted"/>
<accession>A0A4Y2FNG4</accession>
<dbReference type="EMBL" id="BGPR01001013">
    <property type="protein sequence ID" value="GBM43002.1"/>
    <property type="molecule type" value="Genomic_DNA"/>
</dbReference>
<name>A0A4Y2FNG4_ARAVE</name>
<evidence type="ECO:0008006" key="3">
    <source>
        <dbReference type="Google" id="ProtNLM"/>
    </source>
</evidence>
<dbReference type="Proteomes" id="UP000499080">
    <property type="component" value="Unassembled WGS sequence"/>
</dbReference>
<keyword evidence="2" id="KW-1185">Reference proteome</keyword>
<evidence type="ECO:0000313" key="2">
    <source>
        <dbReference type="Proteomes" id="UP000499080"/>
    </source>
</evidence>
<organism evidence="1 2">
    <name type="scientific">Araneus ventricosus</name>
    <name type="common">Orbweaver spider</name>
    <name type="synonym">Epeira ventricosa</name>
    <dbReference type="NCBI Taxonomy" id="182803"/>
    <lineage>
        <taxon>Eukaryota</taxon>
        <taxon>Metazoa</taxon>
        <taxon>Ecdysozoa</taxon>
        <taxon>Arthropoda</taxon>
        <taxon>Chelicerata</taxon>
        <taxon>Arachnida</taxon>
        <taxon>Araneae</taxon>
        <taxon>Araneomorphae</taxon>
        <taxon>Entelegynae</taxon>
        <taxon>Araneoidea</taxon>
        <taxon>Araneidae</taxon>
        <taxon>Araneus</taxon>
    </lineage>
</organism>
<evidence type="ECO:0000313" key="1">
    <source>
        <dbReference type="EMBL" id="GBM43002.1"/>
    </source>
</evidence>
<reference evidence="1 2" key="1">
    <citation type="journal article" date="2019" name="Sci. Rep.">
        <title>Orb-weaving spider Araneus ventricosus genome elucidates the spidroin gene catalogue.</title>
        <authorList>
            <person name="Kono N."/>
            <person name="Nakamura H."/>
            <person name="Ohtoshi R."/>
            <person name="Moran D.A.P."/>
            <person name="Shinohara A."/>
            <person name="Yoshida Y."/>
            <person name="Fujiwara M."/>
            <person name="Mori M."/>
            <person name="Tomita M."/>
            <person name="Arakawa K."/>
        </authorList>
    </citation>
    <scope>NUCLEOTIDE SEQUENCE [LARGE SCALE GENOMIC DNA]</scope>
</reference>